<gene>
    <name evidence="1" type="ORF">SMN809_LOCUS22228</name>
</gene>
<dbReference type="Proteomes" id="UP000676336">
    <property type="component" value="Unassembled WGS sequence"/>
</dbReference>
<sequence length="128" mass="15232">SSAPEGFKDYTDTTQRLRNQIDNFNQINPNRQAVDDRFKFVEQRKEQEITDLRKKINKYYDDLSKFSADLTSLHRQLTQKPISTPAPLTSNSLPMKKYTDEELQAIMPFIEPLPTFMMQMENEWDQFY</sequence>
<proteinExistence type="predicted"/>
<dbReference type="AlphaFoldDB" id="A0A8S2S6T8"/>
<organism evidence="1 2">
    <name type="scientific">Rotaria magnacalcarata</name>
    <dbReference type="NCBI Taxonomy" id="392030"/>
    <lineage>
        <taxon>Eukaryota</taxon>
        <taxon>Metazoa</taxon>
        <taxon>Spiralia</taxon>
        <taxon>Gnathifera</taxon>
        <taxon>Rotifera</taxon>
        <taxon>Eurotatoria</taxon>
        <taxon>Bdelloidea</taxon>
        <taxon>Philodinida</taxon>
        <taxon>Philodinidae</taxon>
        <taxon>Rotaria</taxon>
    </lineage>
</organism>
<comment type="caution">
    <text evidence="1">The sequence shown here is derived from an EMBL/GenBank/DDBJ whole genome shotgun (WGS) entry which is preliminary data.</text>
</comment>
<accession>A0A8S2S6T8</accession>
<protein>
    <submittedName>
        <fullName evidence="1">Uncharacterized protein</fullName>
    </submittedName>
</protein>
<evidence type="ECO:0000313" key="2">
    <source>
        <dbReference type="Proteomes" id="UP000676336"/>
    </source>
</evidence>
<dbReference type="EMBL" id="CAJOBI010019856">
    <property type="protein sequence ID" value="CAF4209030.1"/>
    <property type="molecule type" value="Genomic_DNA"/>
</dbReference>
<feature type="non-terminal residue" evidence="1">
    <location>
        <position position="1"/>
    </location>
</feature>
<name>A0A8S2S6T8_9BILA</name>
<reference evidence="1" key="1">
    <citation type="submission" date="2021-02" db="EMBL/GenBank/DDBJ databases">
        <authorList>
            <person name="Nowell W R."/>
        </authorList>
    </citation>
    <scope>NUCLEOTIDE SEQUENCE</scope>
</reference>
<evidence type="ECO:0000313" key="1">
    <source>
        <dbReference type="EMBL" id="CAF4209030.1"/>
    </source>
</evidence>